<dbReference type="RefSeq" id="WP_148623936.1">
    <property type="nucleotide sequence ID" value="NZ_SDGZ01000028.1"/>
</dbReference>
<comment type="catalytic activity">
    <reaction evidence="4 8">
        <text>(2R)-2-phosphoglycerate = (2R)-3-phosphoglycerate</text>
        <dbReference type="Rhea" id="RHEA:15901"/>
        <dbReference type="ChEBI" id="CHEBI:58272"/>
        <dbReference type="ChEBI" id="CHEBI:58289"/>
        <dbReference type="EC" id="5.4.2.11"/>
    </reaction>
</comment>
<accession>A0A6C2C1E8</accession>
<evidence type="ECO:0000313" key="9">
    <source>
        <dbReference type="EMBL" id="TYC47871.1"/>
    </source>
</evidence>
<dbReference type="UniPathway" id="UPA00109">
    <property type="reaction ID" value="UER00186"/>
</dbReference>
<feature type="binding site" evidence="4 6">
    <location>
        <begin position="8"/>
        <end position="15"/>
    </location>
    <ligand>
        <name>substrate</name>
    </ligand>
</feature>
<keyword evidence="10" id="KW-1185">Reference proteome</keyword>
<protein>
    <recommendedName>
        <fullName evidence="4 8">2,3-bisphosphoglycerate-dependent phosphoglycerate mutase</fullName>
        <shortName evidence="4">BPG-dependent PGAM</shortName>
        <shortName evidence="4">PGAM</shortName>
        <shortName evidence="4">Phosphoglyceromutase</shortName>
        <shortName evidence="4">dPGM</shortName>
        <ecNumber evidence="4 8">5.4.2.11</ecNumber>
    </recommendedName>
</protein>
<dbReference type="InterPro" id="IPR001345">
    <property type="entry name" value="PG/BPGM_mutase_AS"/>
</dbReference>
<dbReference type="GO" id="GO:0004619">
    <property type="term" value="F:phosphoglycerate mutase activity"/>
    <property type="evidence" value="ECO:0007669"/>
    <property type="project" value="UniProtKB-UniRule"/>
</dbReference>
<dbReference type="PANTHER" id="PTHR11931">
    <property type="entry name" value="PHOSPHOGLYCERATE MUTASE"/>
    <property type="match status" value="1"/>
</dbReference>
<dbReference type="InterPro" id="IPR029033">
    <property type="entry name" value="His_PPase_superfam"/>
</dbReference>
<feature type="binding site" evidence="4 6">
    <location>
        <begin position="190"/>
        <end position="191"/>
    </location>
    <ligand>
        <name>substrate</name>
    </ligand>
</feature>
<feature type="active site" description="Proton donor/acceptor" evidence="4 5">
    <location>
        <position position="87"/>
    </location>
</feature>
<dbReference type="SMART" id="SM00855">
    <property type="entry name" value="PGAM"/>
    <property type="match status" value="1"/>
</dbReference>
<dbReference type="HAMAP" id="MF_01039">
    <property type="entry name" value="PGAM_GpmA"/>
    <property type="match status" value="1"/>
</dbReference>
<dbReference type="SUPFAM" id="SSF53254">
    <property type="entry name" value="Phosphoglycerate mutase-like"/>
    <property type="match status" value="1"/>
</dbReference>
<name>A0A6C2C1E8_9LACO</name>
<evidence type="ECO:0000256" key="3">
    <source>
        <dbReference type="ARBA" id="ARBA00023235"/>
    </source>
</evidence>
<evidence type="ECO:0000256" key="8">
    <source>
        <dbReference type="RuleBase" id="RU004512"/>
    </source>
</evidence>
<comment type="similarity">
    <text evidence="1 4">Belongs to the phosphoglycerate mutase family. BPG-dependent PGAM subfamily.</text>
</comment>
<feature type="binding site" evidence="4 6">
    <location>
        <position position="60"/>
    </location>
    <ligand>
        <name>substrate</name>
    </ligand>
</feature>
<reference evidence="9 10" key="1">
    <citation type="submission" date="2019-01" db="EMBL/GenBank/DDBJ databases">
        <title>Weissella sp. nov., a novel lactic acid bacterium isolated from animal feces.</title>
        <authorList>
            <person name="Wang L.-T."/>
        </authorList>
    </citation>
    <scope>NUCLEOTIDE SEQUENCE [LARGE SCALE GENOMIC DNA]</scope>
    <source>
        <strain evidence="9 10">8H-2</strain>
    </source>
</reference>
<dbReference type="Pfam" id="PF00300">
    <property type="entry name" value="His_Phos_1"/>
    <property type="match status" value="1"/>
</dbReference>
<feature type="binding site" evidence="4 6">
    <location>
        <position position="98"/>
    </location>
    <ligand>
        <name>substrate</name>
    </ligand>
</feature>
<dbReference type="Gene3D" id="3.40.50.1240">
    <property type="entry name" value="Phosphoglycerate mutase-like"/>
    <property type="match status" value="1"/>
</dbReference>
<feature type="binding site" evidence="4 6">
    <location>
        <begin position="87"/>
        <end position="90"/>
    </location>
    <ligand>
        <name>substrate</name>
    </ligand>
</feature>
<comment type="pathway">
    <text evidence="4 8">Carbohydrate degradation; glycolysis; pyruvate from D-glyceraldehyde 3-phosphate: step 3/5.</text>
</comment>
<evidence type="ECO:0000256" key="6">
    <source>
        <dbReference type="PIRSR" id="PIRSR613078-2"/>
    </source>
</evidence>
<dbReference type="EC" id="5.4.2.11" evidence="4 8"/>
<gene>
    <name evidence="4" type="primary">gpmA</name>
    <name evidence="9" type="ORF">ESZ50_10985</name>
</gene>
<organism evidence="9 10">
    <name type="scientific">Weissella muntiaci</name>
    <dbReference type="NCBI Taxonomy" id="2508881"/>
    <lineage>
        <taxon>Bacteria</taxon>
        <taxon>Bacillati</taxon>
        <taxon>Bacillota</taxon>
        <taxon>Bacilli</taxon>
        <taxon>Lactobacillales</taxon>
        <taxon>Lactobacillaceae</taxon>
        <taxon>Weissella</taxon>
    </lineage>
</organism>
<evidence type="ECO:0000256" key="1">
    <source>
        <dbReference type="ARBA" id="ARBA00006717"/>
    </source>
</evidence>
<dbReference type="CDD" id="cd07067">
    <property type="entry name" value="HP_PGM_like"/>
    <property type="match status" value="1"/>
</dbReference>
<evidence type="ECO:0000256" key="7">
    <source>
        <dbReference type="PIRSR" id="PIRSR613078-3"/>
    </source>
</evidence>
<comment type="function">
    <text evidence="4 8">Catalyzes the interconversion of 2-phosphoglycerate and 3-phosphoglycerate.</text>
</comment>
<proteinExistence type="inferred from homology"/>
<dbReference type="PIRSF" id="PIRSF000709">
    <property type="entry name" value="6PFK_2-Ptase"/>
    <property type="match status" value="1"/>
</dbReference>
<keyword evidence="4" id="KW-0312">Gluconeogenesis</keyword>
<evidence type="ECO:0000256" key="4">
    <source>
        <dbReference type="HAMAP-Rule" id="MF_01039"/>
    </source>
</evidence>
<feature type="active site" description="Tele-phosphohistidine intermediate" evidence="4 5">
    <location>
        <position position="9"/>
    </location>
</feature>
<comment type="caution">
    <text evidence="4">Lacks conserved residue(s) required for the propagation of feature annotation.</text>
</comment>
<feature type="site" description="Transition state stabilizer" evidence="4 7">
    <location>
        <position position="189"/>
    </location>
</feature>
<dbReference type="Proteomes" id="UP000371977">
    <property type="component" value="Unassembled WGS sequence"/>
</dbReference>
<feature type="binding site" evidence="4 6">
    <location>
        <begin position="114"/>
        <end position="115"/>
    </location>
    <ligand>
        <name>substrate</name>
    </ligand>
</feature>
<dbReference type="OrthoDB" id="9781415at2"/>
<dbReference type="InterPro" id="IPR013078">
    <property type="entry name" value="His_Pase_superF_clade-1"/>
</dbReference>
<dbReference type="EMBL" id="SDGZ01000028">
    <property type="protein sequence ID" value="TYC47871.1"/>
    <property type="molecule type" value="Genomic_DNA"/>
</dbReference>
<sequence length="237" mass="27444">MAKLVLVRHGESTWNALNLFNGWVDTPLSDRGRLEIQDTALSLKDAQIHFDYAYTSMLTRAIESTNLLLQGINAEYIPVTKSWRLNERHYGSLQGMNKLEAVNQWGEKQVKAWRRSYDVQPPLDSEYQQVIEVEGQEYPLFDQRYADVKFGDLPLGESLMMTVDRVLPLWFNEISDRLSKNQNILIVAHGNSIRAFRKYLEKLDDSSISELEIKNGEAVVYDFDNMLSIVDKRIIRN</sequence>
<evidence type="ECO:0000313" key="10">
    <source>
        <dbReference type="Proteomes" id="UP000371977"/>
    </source>
</evidence>
<dbReference type="NCBIfam" id="TIGR01258">
    <property type="entry name" value="pgm_1"/>
    <property type="match status" value="1"/>
</dbReference>
<evidence type="ECO:0000256" key="5">
    <source>
        <dbReference type="PIRSR" id="PIRSR613078-1"/>
    </source>
</evidence>
<dbReference type="GO" id="GO:0006096">
    <property type="term" value="P:glycolytic process"/>
    <property type="evidence" value="ECO:0007669"/>
    <property type="project" value="UniProtKB-UniRule"/>
</dbReference>
<dbReference type="AlphaFoldDB" id="A0A6C2C1E8"/>
<keyword evidence="3 4" id="KW-0413">Isomerase</keyword>
<comment type="caution">
    <text evidence="9">The sequence shown here is derived from an EMBL/GenBank/DDBJ whole genome shotgun (WGS) entry which is preliminary data.</text>
</comment>
<evidence type="ECO:0000256" key="2">
    <source>
        <dbReference type="ARBA" id="ARBA00023152"/>
    </source>
</evidence>
<dbReference type="InterPro" id="IPR005952">
    <property type="entry name" value="Phosphogly_mut1"/>
</dbReference>
<dbReference type="PROSITE" id="PS00175">
    <property type="entry name" value="PG_MUTASE"/>
    <property type="match status" value="1"/>
</dbReference>
<keyword evidence="2 4" id="KW-0324">Glycolysis</keyword>
<dbReference type="GO" id="GO:0006094">
    <property type="term" value="P:gluconeogenesis"/>
    <property type="evidence" value="ECO:0007669"/>
    <property type="project" value="UniProtKB-UniRule"/>
</dbReference>